<gene>
    <name evidence="1" type="ORF">AKJ65_06785</name>
</gene>
<evidence type="ECO:0008006" key="3">
    <source>
        <dbReference type="Google" id="ProtNLM"/>
    </source>
</evidence>
<dbReference type="Proteomes" id="UP000070284">
    <property type="component" value="Unassembled WGS sequence"/>
</dbReference>
<reference evidence="1 2" key="1">
    <citation type="journal article" date="2016" name="Sci. Rep.">
        <title>Metabolic traits of an uncultured archaeal lineage -MSBL1- from brine pools of the Red Sea.</title>
        <authorList>
            <person name="Mwirichia R."/>
            <person name="Alam I."/>
            <person name="Rashid M."/>
            <person name="Vinu M."/>
            <person name="Ba-Alawi W."/>
            <person name="Anthony Kamau A."/>
            <person name="Kamanda Ngugi D."/>
            <person name="Goker M."/>
            <person name="Klenk H.P."/>
            <person name="Bajic V."/>
            <person name="Stingl U."/>
        </authorList>
    </citation>
    <scope>NUCLEOTIDE SEQUENCE [LARGE SCALE GENOMIC DNA]</scope>
    <source>
        <strain evidence="1">SCGC-AAA259E19</strain>
    </source>
</reference>
<comment type="caution">
    <text evidence="1">The sequence shown here is derived from an EMBL/GenBank/DDBJ whole genome shotgun (WGS) entry which is preliminary data.</text>
</comment>
<evidence type="ECO:0000313" key="1">
    <source>
        <dbReference type="EMBL" id="KXA92990.1"/>
    </source>
</evidence>
<dbReference type="AlphaFoldDB" id="A0A133UFN5"/>
<accession>A0A133UFN5</accession>
<keyword evidence="2" id="KW-1185">Reference proteome</keyword>
<sequence length="140" mass="15718">MSEFKYPIPVTPCRYITELGGRSEALADNRIGIHIEALRQNTELTSDDRVLIDSRKIGGEEPPKPFFARETFRIEPLRGIRNSRLLSVSSDGEAVLSPDAVEDLDVGDEILLNSAADRIPEGWIVKRIHDRMEGRSSRTT</sequence>
<proteinExistence type="predicted"/>
<protein>
    <recommendedName>
        <fullName evidence="3">CDC48 N-terminal subdomain domain-containing protein</fullName>
    </recommendedName>
</protein>
<dbReference type="EMBL" id="LHXO01000126">
    <property type="protein sequence ID" value="KXA92990.1"/>
    <property type="molecule type" value="Genomic_DNA"/>
</dbReference>
<name>A0A133UFN5_9EURY</name>
<organism evidence="1 2">
    <name type="scientific">candidate division MSBL1 archaeon SCGC-AAA259E19</name>
    <dbReference type="NCBI Taxonomy" id="1698264"/>
    <lineage>
        <taxon>Archaea</taxon>
        <taxon>Methanobacteriati</taxon>
        <taxon>Methanobacteriota</taxon>
        <taxon>candidate division MSBL1</taxon>
    </lineage>
</organism>
<evidence type="ECO:0000313" key="2">
    <source>
        <dbReference type="Proteomes" id="UP000070284"/>
    </source>
</evidence>